<dbReference type="AlphaFoldDB" id="A0A9X9LKT1"/>
<proteinExistence type="predicted"/>
<accession>A0A9X9LKT1</accession>
<name>A0A9X9LKT1_GULGU</name>
<dbReference type="EMBL" id="CYRY02006363">
    <property type="protein sequence ID" value="VCW70786.1"/>
    <property type="molecule type" value="Genomic_DNA"/>
</dbReference>
<evidence type="ECO:0000313" key="2">
    <source>
        <dbReference type="Proteomes" id="UP000269945"/>
    </source>
</evidence>
<reference evidence="1 2" key="1">
    <citation type="submission" date="2018-10" db="EMBL/GenBank/DDBJ databases">
        <authorList>
            <person name="Ekblom R."/>
            <person name="Jareborg N."/>
        </authorList>
    </citation>
    <scope>NUCLEOTIDE SEQUENCE [LARGE SCALE GENOMIC DNA]</scope>
    <source>
        <tissue evidence="1">Muscle</tissue>
    </source>
</reference>
<gene>
    <name evidence="1" type="ORF">BN2614_LOCUS1</name>
</gene>
<evidence type="ECO:0000313" key="1">
    <source>
        <dbReference type="EMBL" id="VCW70786.1"/>
    </source>
</evidence>
<organism evidence="1 2">
    <name type="scientific">Gulo gulo</name>
    <name type="common">Wolverine</name>
    <name type="synonym">Gluton</name>
    <dbReference type="NCBI Taxonomy" id="48420"/>
    <lineage>
        <taxon>Eukaryota</taxon>
        <taxon>Metazoa</taxon>
        <taxon>Chordata</taxon>
        <taxon>Craniata</taxon>
        <taxon>Vertebrata</taxon>
        <taxon>Euteleostomi</taxon>
        <taxon>Mammalia</taxon>
        <taxon>Eutheria</taxon>
        <taxon>Laurasiatheria</taxon>
        <taxon>Carnivora</taxon>
        <taxon>Caniformia</taxon>
        <taxon>Musteloidea</taxon>
        <taxon>Mustelidae</taxon>
        <taxon>Guloninae</taxon>
        <taxon>Gulo</taxon>
    </lineage>
</organism>
<keyword evidence="2" id="KW-1185">Reference proteome</keyword>
<comment type="caution">
    <text evidence="1">The sequence shown here is derived from an EMBL/GenBank/DDBJ whole genome shotgun (WGS) entry which is preliminary data.</text>
</comment>
<sequence length="107" mass="11503">MGLPVLGDTCLKFTNTSSKDQDSTVSPRRACNPGFERVSVSWGIGDGHIVLAGLRFPQGDLNGDTTFTFTFSFQGSQDAGIVEGAPSHPSSRSSNFLIVLLWTQPRL</sequence>
<protein>
    <submittedName>
        <fullName evidence="1">Uncharacterized protein</fullName>
    </submittedName>
</protein>
<dbReference type="Proteomes" id="UP000269945">
    <property type="component" value="Unassembled WGS sequence"/>
</dbReference>